<protein>
    <submittedName>
        <fullName evidence="2">NAD(P)-binding domain protein</fullName>
    </submittedName>
</protein>
<evidence type="ECO:0000313" key="3">
    <source>
        <dbReference type="Proteomes" id="UP000076881"/>
    </source>
</evidence>
<sequence length="251" mass="27189">MIVTLVTGGNRGIGYAIVKLLAARLASPTIIIGCRDVAAGKRAVDELRGEGTKADLDVVRMDIEDDNAIQEAVAVVSQKYGKLDYLVNNAARVTRPESEKFEDIRRAANEVYNNGVTSNEVVTRAFLPLLRKATSPRVVMVSSARGSIGMTAAKQLPPAAVVSYCVSKAALNMLTLHLQLKEDSRGDGEARVGYWAVSPGHCNTAFNGFKGRKKPEEGAEMVARLLEAEGGEFEAGTFWQYEDGVLEEVKW</sequence>
<dbReference type="STRING" id="1081108.A0A168GMZ0"/>
<reference evidence="2 3" key="1">
    <citation type="journal article" date="2016" name="Genome Biol. Evol.">
        <title>Divergent and convergent evolution of fungal pathogenicity.</title>
        <authorList>
            <person name="Shang Y."/>
            <person name="Xiao G."/>
            <person name="Zheng P."/>
            <person name="Cen K."/>
            <person name="Zhan S."/>
            <person name="Wang C."/>
        </authorList>
    </citation>
    <scope>NUCLEOTIDE SEQUENCE [LARGE SCALE GENOMIC DNA]</scope>
    <source>
        <strain evidence="2 3">RCEF 1005</strain>
    </source>
</reference>
<proteinExistence type="inferred from homology"/>
<gene>
    <name evidence="2" type="ORF">LEL_06380</name>
</gene>
<dbReference type="InterPro" id="IPR051468">
    <property type="entry name" value="Fungal_SecMetab_SDRs"/>
</dbReference>
<dbReference type="EMBL" id="AZHF01000004">
    <property type="protein sequence ID" value="OAA76696.1"/>
    <property type="molecule type" value="Genomic_DNA"/>
</dbReference>
<evidence type="ECO:0000256" key="1">
    <source>
        <dbReference type="ARBA" id="ARBA00006484"/>
    </source>
</evidence>
<dbReference type="Proteomes" id="UP000076881">
    <property type="component" value="Unassembled WGS sequence"/>
</dbReference>
<dbReference type="GO" id="GO:0005737">
    <property type="term" value="C:cytoplasm"/>
    <property type="evidence" value="ECO:0007669"/>
    <property type="project" value="TreeGrafter"/>
</dbReference>
<evidence type="ECO:0000313" key="2">
    <source>
        <dbReference type="EMBL" id="OAA76696.1"/>
    </source>
</evidence>
<accession>A0A168GMZ0</accession>
<dbReference type="OrthoDB" id="1933717at2759"/>
<dbReference type="GO" id="GO:0016491">
    <property type="term" value="F:oxidoreductase activity"/>
    <property type="evidence" value="ECO:0007669"/>
    <property type="project" value="TreeGrafter"/>
</dbReference>
<dbReference type="Gene3D" id="3.40.50.720">
    <property type="entry name" value="NAD(P)-binding Rossmann-like Domain"/>
    <property type="match status" value="1"/>
</dbReference>
<dbReference type="Pfam" id="PF00106">
    <property type="entry name" value="adh_short"/>
    <property type="match status" value="1"/>
</dbReference>
<dbReference type="InterPro" id="IPR002347">
    <property type="entry name" value="SDR_fam"/>
</dbReference>
<dbReference type="PRINTS" id="PR00081">
    <property type="entry name" value="GDHRDH"/>
</dbReference>
<comment type="caution">
    <text evidence="2">The sequence shown here is derived from an EMBL/GenBank/DDBJ whole genome shotgun (WGS) entry which is preliminary data.</text>
</comment>
<keyword evidence="3" id="KW-1185">Reference proteome</keyword>
<dbReference type="SUPFAM" id="SSF51735">
    <property type="entry name" value="NAD(P)-binding Rossmann-fold domains"/>
    <property type="match status" value="1"/>
</dbReference>
<organism evidence="2 3">
    <name type="scientific">Akanthomyces lecanii RCEF 1005</name>
    <dbReference type="NCBI Taxonomy" id="1081108"/>
    <lineage>
        <taxon>Eukaryota</taxon>
        <taxon>Fungi</taxon>
        <taxon>Dikarya</taxon>
        <taxon>Ascomycota</taxon>
        <taxon>Pezizomycotina</taxon>
        <taxon>Sordariomycetes</taxon>
        <taxon>Hypocreomycetidae</taxon>
        <taxon>Hypocreales</taxon>
        <taxon>Cordycipitaceae</taxon>
        <taxon>Akanthomyces</taxon>
        <taxon>Cordyceps confragosa</taxon>
    </lineage>
</organism>
<name>A0A168GMZ0_CORDF</name>
<dbReference type="GO" id="GO:0019748">
    <property type="term" value="P:secondary metabolic process"/>
    <property type="evidence" value="ECO:0007669"/>
    <property type="project" value="TreeGrafter"/>
</dbReference>
<dbReference type="PANTHER" id="PTHR43544">
    <property type="entry name" value="SHORT-CHAIN DEHYDROGENASE/REDUCTASE"/>
    <property type="match status" value="1"/>
</dbReference>
<dbReference type="PANTHER" id="PTHR43544:SF32">
    <property type="entry name" value="CHAIN DEHYDROGENASE, PUTATIVE (AFU_ORTHOLOGUE AFUA_5G01530)-RELATED"/>
    <property type="match status" value="1"/>
</dbReference>
<dbReference type="AlphaFoldDB" id="A0A168GMZ0"/>
<dbReference type="InterPro" id="IPR036291">
    <property type="entry name" value="NAD(P)-bd_dom_sf"/>
</dbReference>
<comment type="similarity">
    <text evidence="1">Belongs to the short-chain dehydrogenases/reductases (SDR) family.</text>
</comment>